<gene>
    <name evidence="2" type="ORF">OMP38_03095</name>
</gene>
<dbReference type="SUPFAM" id="SSF47413">
    <property type="entry name" value="lambda repressor-like DNA-binding domains"/>
    <property type="match status" value="1"/>
</dbReference>
<organism evidence="2 3">
    <name type="scientific">Cohnella ginsengisoli</name>
    <dbReference type="NCBI Taxonomy" id="425004"/>
    <lineage>
        <taxon>Bacteria</taxon>
        <taxon>Bacillati</taxon>
        <taxon>Bacillota</taxon>
        <taxon>Bacilli</taxon>
        <taxon>Bacillales</taxon>
        <taxon>Paenibacillaceae</taxon>
        <taxon>Cohnella</taxon>
    </lineage>
</organism>
<proteinExistence type="predicted"/>
<dbReference type="InterPro" id="IPR001387">
    <property type="entry name" value="Cro/C1-type_HTH"/>
</dbReference>
<sequence>MERGQKNISLQTLSKIATVLGVSESEFFCLRGTAAADYS</sequence>
<keyword evidence="3" id="KW-1185">Reference proteome</keyword>
<reference evidence="2 3" key="1">
    <citation type="submission" date="2022-10" db="EMBL/GenBank/DDBJ databases">
        <title>Comparative genomic analysis of Cohnella hashimotonis sp. nov., isolated from the International Space Station.</title>
        <authorList>
            <person name="Simpson A."/>
            <person name="Venkateswaran K."/>
        </authorList>
    </citation>
    <scope>NUCLEOTIDE SEQUENCE [LARGE SCALE GENOMIC DNA]</scope>
    <source>
        <strain evidence="2 3">DSM 18997</strain>
    </source>
</reference>
<comment type="caution">
    <text evidence="2">The sequence shown here is derived from an EMBL/GenBank/DDBJ whole genome shotgun (WGS) entry which is preliminary data.</text>
</comment>
<dbReference type="PROSITE" id="PS50943">
    <property type="entry name" value="HTH_CROC1"/>
    <property type="match status" value="1"/>
</dbReference>
<accession>A0A9X4QKS5</accession>
<dbReference type="Gene3D" id="1.10.260.40">
    <property type="entry name" value="lambda repressor-like DNA-binding domains"/>
    <property type="match status" value="1"/>
</dbReference>
<dbReference type="CDD" id="cd00093">
    <property type="entry name" value="HTH_XRE"/>
    <property type="match status" value="1"/>
</dbReference>
<dbReference type="GO" id="GO:0003677">
    <property type="term" value="F:DNA binding"/>
    <property type="evidence" value="ECO:0007669"/>
    <property type="project" value="InterPro"/>
</dbReference>
<evidence type="ECO:0000313" key="2">
    <source>
        <dbReference type="EMBL" id="MDG0789949.1"/>
    </source>
</evidence>
<protein>
    <submittedName>
        <fullName evidence="2">Helix-turn-helix domain-containing protein</fullName>
    </submittedName>
</protein>
<name>A0A9X4QKS5_9BACL</name>
<dbReference type="InterPro" id="IPR010982">
    <property type="entry name" value="Lambda_DNA-bd_dom_sf"/>
</dbReference>
<dbReference type="Proteomes" id="UP001153387">
    <property type="component" value="Unassembled WGS sequence"/>
</dbReference>
<evidence type="ECO:0000313" key="3">
    <source>
        <dbReference type="Proteomes" id="UP001153387"/>
    </source>
</evidence>
<dbReference type="AlphaFoldDB" id="A0A9X4QKS5"/>
<evidence type="ECO:0000259" key="1">
    <source>
        <dbReference type="PROSITE" id="PS50943"/>
    </source>
</evidence>
<dbReference type="EMBL" id="JAPDHZ010000002">
    <property type="protein sequence ID" value="MDG0789949.1"/>
    <property type="molecule type" value="Genomic_DNA"/>
</dbReference>
<feature type="domain" description="HTH cro/C1-type" evidence="1">
    <location>
        <begin position="1"/>
        <end position="27"/>
    </location>
</feature>
<dbReference type="Pfam" id="PF01381">
    <property type="entry name" value="HTH_3"/>
    <property type="match status" value="1"/>
</dbReference>